<keyword evidence="9" id="KW-0934">Plastid</keyword>
<dbReference type="Pfam" id="PF03946">
    <property type="entry name" value="Ribosomal_L11_N"/>
    <property type="match status" value="1"/>
</dbReference>
<dbReference type="GO" id="GO:0003735">
    <property type="term" value="F:structural constituent of ribosome"/>
    <property type="evidence" value="ECO:0007669"/>
    <property type="project" value="InterPro"/>
</dbReference>
<feature type="domain" description="Large ribosomal subunit protein uL11 N-terminal" evidence="8">
    <location>
        <begin position="9"/>
        <end position="66"/>
    </location>
</feature>
<dbReference type="InterPro" id="IPR020785">
    <property type="entry name" value="Ribosomal_uL11_CS"/>
</dbReference>
<dbReference type="InterPro" id="IPR006519">
    <property type="entry name" value="Ribosomal_uL11_bac-typ"/>
</dbReference>
<name>A0A8E5FBE1_9PHAE</name>
<keyword evidence="5 6" id="KW-0687">Ribonucleoprotein</keyword>
<geneLocation type="plastid" evidence="9"/>
<proteinExistence type="inferred from homology"/>
<dbReference type="EMBL" id="MW266093">
    <property type="protein sequence ID" value="QSV12749.1"/>
    <property type="molecule type" value="Genomic_DNA"/>
</dbReference>
<evidence type="ECO:0000256" key="6">
    <source>
        <dbReference type="RuleBase" id="RU003978"/>
    </source>
</evidence>
<keyword evidence="2" id="KW-0699">rRNA-binding</keyword>
<dbReference type="AlphaFoldDB" id="A0A8E5FBE1"/>
<evidence type="ECO:0000256" key="2">
    <source>
        <dbReference type="ARBA" id="ARBA00022730"/>
    </source>
</evidence>
<evidence type="ECO:0000259" key="7">
    <source>
        <dbReference type="Pfam" id="PF00298"/>
    </source>
</evidence>
<dbReference type="GO" id="GO:0015934">
    <property type="term" value="C:large ribosomal subunit"/>
    <property type="evidence" value="ECO:0007669"/>
    <property type="project" value="TreeGrafter"/>
</dbReference>
<dbReference type="HAMAP" id="MF_00736">
    <property type="entry name" value="Ribosomal_uL11"/>
    <property type="match status" value="1"/>
</dbReference>
<protein>
    <submittedName>
        <fullName evidence="9">Ribosomal protein L11</fullName>
    </submittedName>
</protein>
<keyword evidence="4 6" id="KW-0689">Ribosomal protein</keyword>
<evidence type="ECO:0000256" key="3">
    <source>
        <dbReference type="ARBA" id="ARBA00022884"/>
    </source>
</evidence>
<dbReference type="InterPro" id="IPR020783">
    <property type="entry name" value="Ribosomal_uL11_C"/>
</dbReference>
<evidence type="ECO:0000256" key="1">
    <source>
        <dbReference type="ARBA" id="ARBA00010537"/>
    </source>
</evidence>
<gene>
    <name evidence="9" type="primary">rpl11</name>
</gene>
<dbReference type="InterPro" id="IPR000911">
    <property type="entry name" value="Ribosomal_uL11"/>
</dbReference>
<dbReference type="SMART" id="SM00649">
    <property type="entry name" value="RL11"/>
    <property type="match status" value="1"/>
</dbReference>
<dbReference type="GO" id="GO:0006412">
    <property type="term" value="P:translation"/>
    <property type="evidence" value="ECO:0007669"/>
    <property type="project" value="InterPro"/>
</dbReference>
<evidence type="ECO:0000256" key="5">
    <source>
        <dbReference type="ARBA" id="ARBA00023274"/>
    </source>
</evidence>
<feature type="domain" description="Large ribosomal subunit protein uL11 C-terminal" evidence="7">
    <location>
        <begin position="71"/>
        <end position="139"/>
    </location>
</feature>
<dbReference type="PROSITE" id="PS00359">
    <property type="entry name" value="RIBOSOMAL_L11"/>
    <property type="match status" value="1"/>
</dbReference>
<evidence type="ECO:0000259" key="8">
    <source>
        <dbReference type="Pfam" id="PF03946"/>
    </source>
</evidence>
<reference evidence="9" key="1">
    <citation type="journal article" date="2021" name="Eur. J. Phycol.">
        <title>High-throughput sequencing of the kelp Alaria (Phaeophyceae) reveals epi-endobiotic associations, including a likely phaeophycean parasite.</title>
        <authorList>
            <person name="Bringloe T.T."/>
            <person name="Sauermann R."/>
            <person name="Krause-Jensen D."/>
            <person name="Olesen B."/>
            <person name="Klimova A."/>
            <person name="Klochkova T.A."/>
            <person name="Verbruggen H."/>
        </authorList>
    </citation>
    <scope>NUCLEOTIDE SEQUENCE</scope>
</reference>
<sequence>MKKEIISVIKLALLAGKAIPAPPVGPALSQHGVNISAFCKDYNLRTKDHVGLVIPVEISIFKDKSYSFILKTVPTSNLLRKSIEQKKGSSEPKTKIVGLITQEKIRIIAENKLPDLNTTNLDSAVKIITGTAVNMGIKIIE</sequence>
<dbReference type="InterPro" id="IPR020784">
    <property type="entry name" value="Ribosomal_uL11_N"/>
</dbReference>
<dbReference type="CDD" id="cd00349">
    <property type="entry name" value="Ribosomal_L11"/>
    <property type="match status" value="1"/>
</dbReference>
<evidence type="ECO:0000313" key="9">
    <source>
        <dbReference type="EMBL" id="QSV12749.1"/>
    </source>
</evidence>
<keyword evidence="3" id="KW-0694">RNA-binding</keyword>
<dbReference type="PANTHER" id="PTHR11661">
    <property type="entry name" value="60S RIBOSOMAL PROTEIN L12"/>
    <property type="match status" value="1"/>
</dbReference>
<dbReference type="GO" id="GO:0070180">
    <property type="term" value="F:large ribosomal subunit rRNA binding"/>
    <property type="evidence" value="ECO:0007669"/>
    <property type="project" value="TreeGrafter"/>
</dbReference>
<comment type="similarity">
    <text evidence="1 6">Belongs to the universal ribosomal protein uL11 family.</text>
</comment>
<accession>A0A8E5FBE1</accession>
<organism evidence="9">
    <name type="scientific">Phaeophyceae sp</name>
    <dbReference type="NCBI Taxonomy" id="2249243"/>
    <lineage>
        <taxon>Eukaryota</taxon>
        <taxon>Sar</taxon>
        <taxon>Stramenopiles</taxon>
        <taxon>Ochrophyta</taxon>
        <taxon>PX clade</taxon>
        <taxon>Phaeophyceae</taxon>
    </lineage>
</organism>
<evidence type="ECO:0000256" key="4">
    <source>
        <dbReference type="ARBA" id="ARBA00022980"/>
    </source>
</evidence>
<dbReference type="PANTHER" id="PTHR11661:SF1">
    <property type="entry name" value="LARGE RIBOSOMAL SUBUNIT PROTEIN UL11M"/>
    <property type="match status" value="1"/>
</dbReference>
<dbReference type="NCBIfam" id="TIGR01632">
    <property type="entry name" value="L11_bact"/>
    <property type="match status" value="1"/>
</dbReference>
<dbReference type="Pfam" id="PF00298">
    <property type="entry name" value="Ribosomal_L11"/>
    <property type="match status" value="1"/>
</dbReference>